<keyword evidence="1" id="KW-0547">Nucleotide-binding</keyword>
<dbReference type="Pfam" id="PF13191">
    <property type="entry name" value="AAA_16"/>
    <property type="match status" value="1"/>
</dbReference>
<reference evidence="4 5" key="1">
    <citation type="submission" date="2019-04" db="EMBL/GenBank/DDBJ databases">
        <title>Kribbella sp. NEAU-THZ 27 nov., a novel actinomycete isolated from soil.</title>
        <authorList>
            <person name="Duan L."/>
        </authorList>
    </citation>
    <scope>NUCLEOTIDE SEQUENCE [LARGE SCALE GENOMIC DNA]</scope>
    <source>
        <strain evidence="5">NEAU-THZ27</strain>
    </source>
</reference>
<dbReference type="Pfam" id="PF00196">
    <property type="entry name" value="GerE"/>
    <property type="match status" value="1"/>
</dbReference>
<dbReference type="GO" id="GO:0005737">
    <property type="term" value="C:cytoplasm"/>
    <property type="evidence" value="ECO:0007669"/>
    <property type="project" value="TreeGrafter"/>
</dbReference>
<feature type="domain" description="HTH luxR-type" evidence="3">
    <location>
        <begin position="831"/>
        <end position="896"/>
    </location>
</feature>
<protein>
    <submittedName>
        <fullName evidence="4">LuxR family transcriptional regulator</fullName>
    </submittedName>
</protein>
<evidence type="ECO:0000313" key="5">
    <source>
        <dbReference type="Proteomes" id="UP000305836"/>
    </source>
</evidence>
<evidence type="ECO:0000259" key="3">
    <source>
        <dbReference type="PROSITE" id="PS50043"/>
    </source>
</evidence>
<organism evidence="4 5">
    <name type="scientific">Kribbella jiaozuonensis</name>
    <dbReference type="NCBI Taxonomy" id="2575441"/>
    <lineage>
        <taxon>Bacteria</taxon>
        <taxon>Bacillati</taxon>
        <taxon>Actinomycetota</taxon>
        <taxon>Actinomycetes</taxon>
        <taxon>Propionibacteriales</taxon>
        <taxon>Kribbellaceae</taxon>
        <taxon>Kribbella</taxon>
    </lineage>
</organism>
<dbReference type="CDD" id="cd06170">
    <property type="entry name" value="LuxR_C_like"/>
    <property type="match status" value="1"/>
</dbReference>
<evidence type="ECO:0000313" key="4">
    <source>
        <dbReference type="EMBL" id="TKK80163.1"/>
    </source>
</evidence>
<dbReference type="Proteomes" id="UP000305836">
    <property type="component" value="Unassembled WGS sequence"/>
</dbReference>
<gene>
    <name evidence="4" type="ORF">FDA38_17685</name>
</gene>
<dbReference type="SUPFAM" id="SSF52540">
    <property type="entry name" value="P-loop containing nucleoside triphosphate hydrolases"/>
    <property type="match status" value="1"/>
</dbReference>
<dbReference type="SUPFAM" id="SSF46894">
    <property type="entry name" value="C-terminal effector domain of the bipartite response regulators"/>
    <property type="match status" value="1"/>
</dbReference>
<dbReference type="PROSITE" id="PS50043">
    <property type="entry name" value="HTH_LUXR_2"/>
    <property type="match status" value="1"/>
</dbReference>
<keyword evidence="5" id="KW-1185">Reference proteome</keyword>
<accession>A0A4V5UXC3</accession>
<dbReference type="InterPro" id="IPR027417">
    <property type="entry name" value="P-loop_NTPase"/>
</dbReference>
<dbReference type="GO" id="GO:0005524">
    <property type="term" value="F:ATP binding"/>
    <property type="evidence" value="ECO:0007669"/>
    <property type="project" value="UniProtKB-KW"/>
</dbReference>
<dbReference type="SMART" id="SM00421">
    <property type="entry name" value="HTH_LUXR"/>
    <property type="match status" value="1"/>
</dbReference>
<dbReference type="PANTHER" id="PTHR16305:SF35">
    <property type="entry name" value="TRANSCRIPTIONAL ACTIVATOR DOMAIN"/>
    <property type="match status" value="1"/>
</dbReference>
<proteinExistence type="predicted"/>
<dbReference type="Gene3D" id="1.10.10.10">
    <property type="entry name" value="Winged helix-like DNA-binding domain superfamily/Winged helix DNA-binding domain"/>
    <property type="match status" value="1"/>
</dbReference>
<keyword evidence="2" id="KW-0067">ATP-binding</keyword>
<name>A0A4V5UXC3_9ACTN</name>
<dbReference type="EMBL" id="SZPZ01000002">
    <property type="protein sequence ID" value="TKK80163.1"/>
    <property type="molecule type" value="Genomic_DNA"/>
</dbReference>
<dbReference type="PANTHER" id="PTHR16305">
    <property type="entry name" value="TESTICULAR SOLUBLE ADENYLYL CYCLASE"/>
    <property type="match status" value="1"/>
</dbReference>
<dbReference type="GO" id="GO:0004016">
    <property type="term" value="F:adenylate cyclase activity"/>
    <property type="evidence" value="ECO:0007669"/>
    <property type="project" value="TreeGrafter"/>
</dbReference>
<dbReference type="InterPro" id="IPR000792">
    <property type="entry name" value="Tscrpt_reg_LuxR_C"/>
</dbReference>
<dbReference type="GO" id="GO:0006355">
    <property type="term" value="P:regulation of DNA-templated transcription"/>
    <property type="evidence" value="ECO:0007669"/>
    <property type="project" value="InterPro"/>
</dbReference>
<dbReference type="InterPro" id="IPR016032">
    <property type="entry name" value="Sig_transdc_resp-reg_C-effctor"/>
</dbReference>
<dbReference type="InterPro" id="IPR041664">
    <property type="entry name" value="AAA_16"/>
</dbReference>
<dbReference type="OrthoDB" id="9816529at2"/>
<sequence length="901" mass="96876">MVSPSLIGRSVVQRRLEDEFRSARSGQGRVVVVRGEPGIGRSAVLDLAAGARGMELVRTRGVESERAMPFAGLQQLCTTLHADLTSLDSPQRAAIEAAFGVAEGRSDPYLIGLATLALLIAVAKERPALILIDDAHWLDAATSQALAFAFRRIDAHPIAVVLATPAEDDDFAQFPTLRLTGLSDADGRALLRTATYGGVDEAVLSRIVAEARGNPRDILAAVDGVMSPDFAGGYGVVCAGADTGGLDERMANLTSAERLALILAAADPTGDPALQWRAADVLGLGHQVARTLQDQGWLRHETRVLFVDPALRPAVYCLATSSERDEVHAALATATDTIVAPDRRAWHLALATTGPDDQLATELEHCAAHARRRCGRAGEAAFLERSALLTRDADVRSARLLAAAAAKFDIGSAPAAVQLLAAAGLGRLDGRVRRCLDQQQARLAFVDKRNGPAVEQMLQAAEERRRANEPLACEGFLETLVASTYAGRLGPGTGAFARRIPTDWTCDGTNRDLLVGLTARFATGFAASHHLLRPVVGAVADQHPSKRWLGIGARIAADLWDDDLWDELTSRAVDLARETGALMRLPYALTDRCLAELHFGNFDTAQHLVDRIDALTTSSRAPSFPCGALLLAGWRGAEEVALPQIEAARQDAMERGEGIVFTTAALSAAVLANGLGRYDVALAAARDVVAEDELVLYGWGLTELIEAAARSGQSRAAESALETLAERARAVGTDWALGLEARSRALLTDGPEAERLYQQAIDHLARTRVVVHLARTRLVYGEWLRREGRRVDARVQLKAARDRLAAAGATAFTERAHREYLATGDRARRRIVDHRAQLTPQETSIAALAGQGLTNPEIGERLFLSPRTVEYHLHKVFEKFGISSRRALLRKLAPDLAGERG</sequence>
<dbReference type="InterPro" id="IPR036388">
    <property type="entry name" value="WH-like_DNA-bd_sf"/>
</dbReference>
<dbReference type="PRINTS" id="PR00038">
    <property type="entry name" value="HTHLUXR"/>
</dbReference>
<evidence type="ECO:0000256" key="1">
    <source>
        <dbReference type="ARBA" id="ARBA00022741"/>
    </source>
</evidence>
<dbReference type="AlphaFoldDB" id="A0A4V5UXC3"/>
<dbReference type="GO" id="GO:0003677">
    <property type="term" value="F:DNA binding"/>
    <property type="evidence" value="ECO:0007669"/>
    <property type="project" value="InterPro"/>
</dbReference>
<evidence type="ECO:0000256" key="2">
    <source>
        <dbReference type="ARBA" id="ARBA00022840"/>
    </source>
</evidence>
<comment type="caution">
    <text evidence="4">The sequence shown here is derived from an EMBL/GenBank/DDBJ whole genome shotgun (WGS) entry which is preliminary data.</text>
</comment>